<keyword evidence="3" id="KW-1185">Reference proteome</keyword>
<organism evidence="2 3">
    <name type="scientific">Tropicimonas isoalkanivorans</name>
    <dbReference type="NCBI Taxonomy" id="441112"/>
    <lineage>
        <taxon>Bacteria</taxon>
        <taxon>Pseudomonadati</taxon>
        <taxon>Pseudomonadota</taxon>
        <taxon>Alphaproteobacteria</taxon>
        <taxon>Rhodobacterales</taxon>
        <taxon>Roseobacteraceae</taxon>
        <taxon>Tropicimonas</taxon>
    </lineage>
</organism>
<dbReference type="Proteomes" id="UP000198728">
    <property type="component" value="Unassembled WGS sequence"/>
</dbReference>
<dbReference type="AlphaFoldDB" id="A0A1I1HZY7"/>
<dbReference type="Pfam" id="PF02515">
    <property type="entry name" value="CoA_transf_3"/>
    <property type="match status" value="1"/>
</dbReference>
<dbReference type="Gene3D" id="3.30.1540.10">
    <property type="entry name" value="formyl-coa transferase, domain 3"/>
    <property type="match status" value="1"/>
</dbReference>
<proteinExistence type="predicted"/>
<dbReference type="InterPro" id="IPR050509">
    <property type="entry name" value="CoA-transferase_III"/>
</dbReference>
<name>A0A1I1HZY7_9RHOB</name>
<keyword evidence="1 2" id="KW-0808">Transferase</keyword>
<sequence length="364" mass="37940">MTNAKPPLHGIRVLDIASLYAAPFAATLLGDFGAEVIKIEPPDGDGFRGTGMWAAVGRGKKSVVLDLRSPEGCETLRQLCRTADIIVQNFPRSVLEKRGIGWDRLHTMNPKLIMLSVSCFGQTGPYADRPGSGTIGEGFAGLTHLTGRPEDKPMLASVALGDAIGAMSAVMGALAALYGRDMGGGGGQEIDASLWEPVLTAISGALAAWQPGDSPGRMSGRLGTTGIRNTYRTADGGHVVLSASTPRHLNDMTELANWDGADDPDAAVARWIGGLPQLAVIDALVARRIPVAPVTDLDRLISDPHVLARGSVRQGTIGGRRTAYAAPHPRLEGLAAEAPDIDRPLGADTAEVLGALKETANVGG</sequence>
<dbReference type="InterPro" id="IPR023606">
    <property type="entry name" value="CoA-Trfase_III_dom_1_sf"/>
</dbReference>
<dbReference type="InterPro" id="IPR044855">
    <property type="entry name" value="CoA-Trfase_III_dom3_sf"/>
</dbReference>
<dbReference type="Gene3D" id="3.40.50.10540">
    <property type="entry name" value="Crotonobetainyl-coa:carnitine coa-transferase, domain 1"/>
    <property type="match status" value="1"/>
</dbReference>
<dbReference type="PANTHER" id="PTHR48228">
    <property type="entry name" value="SUCCINYL-COA--D-CITRAMALATE COA-TRANSFERASE"/>
    <property type="match status" value="1"/>
</dbReference>
<dbReference type="EMBL" id="FOLG01000003">
    <property type="protein sequence ID" value="SFC29411.1"/>
    <property type="molecule type" value="Genomic_DNA"/>
</dbReference>
<dbReference type="SUPFAM" id="SSF89796">
    <property type="entry name" value="CoA-transferase family III (CaiB/BaiF)"/>
    <property type="match status" value="1"/>
</dbReference>
<gene>
    <name evidence="2" type="ORF">SAMN04488094_103343</name>
</gene>
<dbReference type="PANTHER" id="PTHR48228:SF6">
    <property type="entry name" value="L-CARNITINE COA-TRANSFERASE"/>
    <property type="match status" value="1"/>
</dbReference>
<evidence type="ECO:0000313" key="3">
    <source>
        <dbReference type="Proteomes" id="UP000198728"/>
    </source>
</evidence>
<dbReference type="RefSeq" id="WP_093360303.1">
    <property type="nucleotide sequence ID" value="NZ_FOLG01000003.1"/>
</dbReference>
<dbReference type="STRING" id="441112.SAMN04488094_103343"/>
<dbReference type="InterPro" id="IPR003673">
    <property type="entry name" value="CoA-Trfase_fam_III"/>
</dbReference>
<evidence type="ECO:0000313" key="2">
    <source>
        <dbReference type="EMBL" id="SFC29411.1"/>
    </source>
</evidence>
<evidence type="ECO:0000256" key="1">
    <source>
        <dbReference type="ARBA" id="ARBA00022679"/>
    </source>
</evidence>
<dbReference type="OrthoDB" id="7208981at2"/>
<reference evidence="2 3" key="1">
    <citation type="submission" date="2016-10" db="EMBL/GenBank/DDBJ databases">
        <authorList>
            <person name="de Groot N.N."/>
        </authorList>
    </citation>
    <scope>NUCLEOTIDE SEQUENCE [LARGE SCALE GENOMIC DNA]</scope>
    <source>
        <strain evidence="2 3">DSM 19548</strain>
    </source>
</reference>
<dbReference type="GO" id="GO:0016740">
    <property type="term" value="F:transferase activity"/>
    <property type="evidence" value="ECO:0007669"/>
    <property type="project" value="UniProtKB-KW"/>
</dbReference>
<protein>
    <submittedName>
        <fullName evidence="2">Formyl-CoA transferase</fullName>
    </submittedName>
</protein>
<accession>A0A1I1HZY7</accession>